<evidence type="ECO:0000256" key="1">
    <source>
        <dbReference type="ARBA" id="ARBA00004141"/>
    </source>
</evidence>
<dbReference type="Pfam" id="PF01529">
    <property type="entry name" value="DHHC"/>
    <property type="match status" value="1"/>
</dbReference>
<dbReference type="EC" id="2.3.1.225" evidence="8"/>
<keyword evidence="10" id="KW-1185">Reference proteome</keyword>
<dbReference type="AlphaFoldDB" id="A0A8B7CJJ9"/>
<dbReference type="RefSeq" id="XP_008800537.2">
    <property type="nucleotide sequence ID" value="XM_008802315.2"/>
</dbReference>
<dbReference type="OrthoDB" id="331948at2759"/>
<keyword evidence="5 8" id="KW-1133">Transmembrane helix</keyword>
<dbReference type="InterPro" id="IPR001594">
    <property type="entry name" value="Palmitoyltrfase_DHHC"/>
</dbReference>
<keyword evidence="3 8" id="KW-0808">Transferase</keyword>
<keyword evidence="4 8" id="KW-0812">Transmembrane</keyword>
<dbReference type="Proteomes" id="UP000228380">
    <property type="component" value="Chromosome 17"/>
</dbReference>
<evidence type="ECO:0000256" key="8">
    <source>
        <dbReference type="RuleBase" id="RU079119"/>
    </source>
</evidence>
<dbReference type="GO" id="GO:0016020">
    <property type="term" value="C:membrane"/>
    <property type="evidence" value="ECO:0007669"/>
    <property type="project" value="UniProtKB-SubCell"/>
</dbReference>
<comment type="domain">
    <text evidence="8">The DHHC domain is required for palmitoyltransferase activity.</text>
</comment>
<dbReference type="PANTHER" id="PTHR12246">
    <property type="entry name" value="PALMITOYLTRANSFERASE ZDHHC16"/>
    <property type="match status" value="1"/>
</dbReference>
<evidence type="ECO:0000256" key="7">
    <source>
        <dbReference type="ARBA" id="ARBA00023315"/>
    </source>
</evidence>
<dbReference type="InterPro" id="IPR039859">
    <property type="entry name" value="PFA4/ZDH16/20/ERF2-like"/>
</dbReference>
<dbReference type="GO" id="GO:0019706">
    <property type="term" value="F:protein-cysteine S-palmitoyltransferase activity"/>
    <property type="evidence" value="ECO:0007669"/>
    <property type="project" value="UniProtKB-EC"/>
</dbReference>
<evidence type="ECO:0000256" key="6">
    <source>
        <dbReference type="ARBA" id="ARBA00023136"/>
    </source>
</evidence>
<evidence type="ECO:0000313" key="10">
    <source>
        <dbReference type="Proteomes" id="UP000228380"/>
    </source>
</evidence>
<dbReference type="GeneID" id="103714875"/>
<feature type="domain" description="Palmitoyltransferase DHHC" evidence="9">
    <location>
        <begin position="91"/>
        <end position="210"/>
    </location>
</feature>
<feature type="transmembrane region" description="Helical" evidence="8">
    <location>
        <begin position="44"/>
        <end position="66"/>
    </location>
</feature>
<comment type="subcellular location">
    <subcellularLocation>
        <location evidence="1">Membrane</location>
        <topology evidence="1">Multi-pass membrane protein</topology>
    </subcellularLocation>
</comment>
<sequence>MGDKKGRFLSLPVLLVISLMGFVYYTTVFVFIEDWLGLSTSLGFLNYLIFSWVAFMSLLSFFVAVIKDPGGVPTYFALDWENPPKHQGVTSRYCDKCSTYKPPRSHHCRVCKRCVLKMDHHCVWISNCVGYGNYKPFIIFILHAATGSIYSTVIFVSSILQKDHDFSRTSRKLFYVLCGFVMISLSLTIGTLLGWHIYLLTHNMTTIEYREAVRAMWLARKSGQKYRHHFDLGVYKNLSQILGPNMFKWLCPMALGHLKNGTEFPISND</sequence>
<name>A0A8B7CJJ9_PHODC</name>
<evidence type="ECO:0000256" key="3">
    <source>
        <dbReference type="ARBA" id="ARBA00022679"/>
    </source>
</evidence>
<organism evidence="10 11">
    <name type="scientific">Phoenix dactylifera</name>
    <name type="common">Date palm</name>
    <dbReference type="NCBI Taxonomy" id="42345"/>
    <lineage>
        <taxon>Eukaryota</taxon>
        <taxon>Viridiplantae</taxon>
        <taxon>Streptophyta</taxon>
        <taxon>Embryophyta</taxon>
        <taxon>Tracheophyta</taxon>
        <taxon>Spermatophyta</taxon>
        <taxon>Magnoliopsida</taxon>
        <taxon>Liliopsida</taxon>
        <taxon>Arecaceae</taxon>
        <taxon>Coryphoideae</taxon>
        <taxon>Phoeniceae</taxon>
        <taxon>Phoenix</taxon>
    </lineage>
</organism>
<reference evidence="11" key="2">
    <citation type="submission" date="2025-08" db="UniProtKB">
        <authorList>
            <consortium name="RefSeq"/>
        </authorList>
    </citation>
    <scope>IDENTIFICATION</scope>
    <source>
        <tissue evidence="11">Young leaves</tissue>
    </source>
</reference>
<accession>A0A8B7CJJ9</accession>
<feature type="transmembrane region" description="Helical" evidence="8">
    <location>
        <begin position="173"/>
        <end position="198"/>
    </location>
</feature>
<keyword evidence="7 8" id="KW-0012">Acyltransferase</keyword>
<keyword evidence="6 8" id="KW-0472">Membrane</keyword>
<dbReference type="KEGG" id="pda:103714875"/>
<evidence type="ECO:0000256" key="4">
    <source>
        <dbReference type="ARBA" id="ARBA00022692"/>
    </source>
</evidence>
<feature type="transmembrane region" description="Helical" evidence="8">
    <location>
        <begin position="137"/>
        <end position="161"/>
    </location>
</feature>
<reference evidence="10" key="1">
    <citation type="journal article" date="2019" name="Nat. Commun.">
        <title>Genome-wide association mapping of date palm fruit traits.</title>
        <authorList>
            <person name="Hazzouri K.M."/>
            <person name="Gros-Balthazard M."/>
            <person name="Flowers J.M."/>
            <person name="Copetti D."/>
            <person name="Lemansour A."/>
            <person name="Lebrun M."/>
            <person name="Masmoudi K."/>
            <person name="Ferrand S."/>
            <person name="Dhar M.I."/>
            <person name="Fresquez Z.A."/>
            <person name="Rosas U."/>
            <person name="Zhang J."/>
            <person name="Talag J."/>
            <person name="Lee S."/>
            <person name="Kudrna D."/>
            <person name="Powell R.F."/>
            <person name="Leitch I.J."/>
            <person name="Krueger R.R."/>
            <person name="Wing R.A."/>
            <person name="Amiri K.M.A."/>
            <person name="Purugganan M.D."/>
        </authorList>
    </citation>
    <scope>NUCLEOTIDE SEQUENCE [LARGE SCALE GENOMIC DNA]</scope>
    <source>
        <strain evidence="10">cv. Khalas</strain>
    </source>
</reference>
<dbReference type="PROSITE" id="PS50216">
    <property type="entry name" value="DHHC"/>
    <property type="match status" value="1"/>
</dbReference>
<proteinExistence type="inferred from homology"/>
<evidence type="ECO:0000259" key="9">
    <source>
        <dbReference type="Pfam" id="PF01529"/>
    </source>
</evidence>
<gene>
    <name evidence="11" type="primary">LOC103714875</name>
</gene>
<comment type="catalytic activity">
    <reaction evidence="8">
        <text>L-cysteinyl-[protein] + hexadecanoyl-CoA = S-hexadecanoyl-L-cysteinyl-[protein] + CoA</text>
        <dbReference type="Rhea" id="RHEA:36683"/>
        <dbReference type="Rhea" id="RHEA-COMP:10131"/>
        <dbReference type="Rhea" id="RHEA-COMP:11032"/>
        <dbReference type="ChEBI" id="CHEBI:29950"/>
        <dbReference type="ChEBI" id="CHEBI:57287"/>
        <dbReference type="ChEBI" id="CHEBI:57379"/>
        <dbReference type="ChEBI" id="CHEBI:74151"/>
        <dbReference type="EC" id="2.3.1.225"/>
    </reaction>
</comment>
<protein>
    <recommendedName>
        <fullName evidence="8">S-acyltransferase</fullName>
        <ecNumber evidence="8">2.3.1.225</ecNumber>
    </recommendedName>
    <alternativeName>
        <fullName evidence="8">Palmitoyltransferase</fullName>
    </alternativeName>
</protein>
<evidence type="ECO:0000313" key="11">
    <source>
        <dbReference type="RefSeq" id="XP_008800537.2"/>
    </source>
</evidence>
<evidence type="ECO:0000256" key="2">
    <source>
        <dbReference type="ARBA" id="ARBA00008574"/>
    </source>
</evidence>
<evidence type="ECO:0000256" key="5">
    <source>
        <dbReference type="ARBA" id="ARBA00022989"/>
    </source>
</evidence>
<feature type="transmembrane region" description="Helical" evidence="8">
    <location>
        <begin position="12"/>
        <end position="32"/>
    </location>
</feature>
<comment type="similarity">
    <text evidence="2 8">Belongs to the DHHC palmitoyltransferase family.</text>
</comment>